<gene>
    <name evidence="2" type="ORF">BJI67_04575</name>
</gene>
<keyword evidence="3" id="KW-1185">Reference proteome</keyword>
<dbReference type="KEGG" id="aaeo:BJI67_04575"/>
<keyword evidence="1" id="KW-1133">Transmembrane helix</keyword>
<name>A0A1D8K651_9GAMM</name>
<feature type="transmembrane region" description="Helical" evidence="1">
    <location>
        <begin position="61"/>
        <end position="78"/>
    </location>
</feature>
<feature type="transmembrane region" description="Helical" evidence="1">
    <location>
        <begin position="187"/>
        <end position="206"/>
    </location>
</feature>
<feature type="transmembrane region" description="Helical" evidence="1">
    <location>
        <begin position="35"/>
        <end position="55"/>
    </location>
</feature>
<evidence type="ECO:0000313" key="2">
    <source>
        <dbReference type="EMBL" id="AOV16443.1"/>
    </source>
</evidence>
<evidence type="ECO:0000313" key="3">
    <source>
        <dbReference type="Proteomes" id="UP000095342"/>
    </source>
</evidence>
<protein>
    <submittedName>
        <fullName evidence="2">Uncharacterized protein</fullName>
    </submittedName>
</protein>
<organism evidence="2 3">
    <name type="scientific">Acidihalobacter aeolianus</name>
    <dbReference type="NCBI Taxonomy" id="2792603"/>
    <lineage>
        <taxon>Bacteria</taxon>
        <taxon>Pseudomonadati</taxon>
        <taxon>Pseudomonadota</taxon>
        <taxon>Gammaproteobacteria</taxon>
        <taxon>Chromatiales</taxon>
        <taxon>Ectothiorhodospiraceae</taxon>
        <taxon>Acidihalobacter</taxon>
    </lineage>
</organism>
<feature type="transmembrane region" description="Helical" evidence="1">
    <location>
        <begin position="6"/>
        <end position="28"/>
    </location>
</feature>
<dbReference type="EMBL" id="CP017448">
    <property type="protein sequence ID" value="AOV16443.1"/>
    <property type="molecule type" value="Genomic_DNA"/>
</dbReference>
<sequence length="212" mass="22777">MPHMTHLSWFAGLSVAHVVLLLAASFAGSLMTASIGLGGGAFLLVVMAELVPLLGHIAPEWIPLCVALFILAFTWLPLPRVVHGTHPLPLVLGGFFTTLATVQVGATGPLVSAWLGRAHADRWAYTANFSSCMTLQHTLKLAAFSLAGFVFLPWLPLLALMIVCGYLGTLTGLKVLGKMRDGHFKPLFRLVMTALAGRILWSWFSLHGLGRA</sequence>
<accession>A0A1D8K651</accession>
<dbReference type="Proteomes" id="UP000095342">
    <property type="component" value="Chromosome"/>
</dbReference>
<dbReference type="AlphaFoldDB" id="A0A1D8K651"/>
<feature type="transmembrane region" description="Helical" evidence="1">
    <location>
        <begin position="143"/>
        <end position="167"/>
    </location>
</feature>
<keyword evidence="1" id="KW-0472">Membrane</keyword>
<proteinExistence type="predicted"/>
<keyword evidence="1" id="KW-0812">Transmembrane</keyword>
<feature type="transmembrane region" description="Helical" evidence="1">
    <location>
        <begin position="90"/>
        <end position="115"/>
    </location>
</feature>
<reference evidence="2 3" key="1">
    <citation type="submission" date="2016-09" db="EMBL/GenBank/DDBJ databases">
        <title>Acidihalobacter prosperus V6 (DSM14174).</title>
        <authorList>
            <person name="Khaleque H.N."/>
            <person name="Ramsay J.P."/>
            <person name="Murphy R.J.T."/>
            <person name="Kaksonen A.H."/>
            <person name="Boxall N.J."/>
            <person name="Watkin E.L.J."/>
        </authorList>
    </citation>
    <scope>NUCLEOTIDE SEQUENCE [LARGE SCALE GENOMIC DNA]</scope>
    <source>
        <strain evidence="2 3">V6</strain>
    </source>
</reference>
<evidence type="ECO:0000256" key="1">
    <source>
        <dbReference type="SAM" id="Phobius"/>
    </source>
</evidence>